<feature type="region of interest" description="Disordered" evidence="1">
    <location>
        <begin position="25"/>
        <end position="76"/>
    </location>
</feature>
<proteinExistence type="predicted"/>
<dbReference type="EMBL" id="JRKS01000015">
    <property type="protein sequence ID" value="KGJ07898.1"/>
    <property type="molecule type" value="Genomic_DNA"/>
</dbReference>
<dbReference type="AlphaFoldDB" id="A0A099FCE1"/>
<accession>A0A099FCE1</accession>
<dbReference type="STRING" id="690417.IC63_06730"/>
<reference evidence="2 3" key="1">
    <citation type="submission" date="2014-09" db="EMBL/GenBank/DDBJ databases">
        <authorList>
            <person name="McGinnis J.M."/>
            <person name="Wolfgang W.J."/>
        </authorList>
    </citation>
    <scope>NUCLEOTIDE SEQUENCE [LARGE SCALE GENOMIC DNA]</scope>
    <source>
        <strain evidence="2 3">HAMBI 3106</strain>
    </source>
</reference>
<feature type="compositionally biased region" description="Basic and acidic residues" evidence="1">
    <location>
        <begin position="1"/>
        <end position="17"/>
    </location>
</feature>
<protein>
    <submittedName>
        <fullName evidence="2">Uncharacterized protein</fullName>
    </submittedName>
</protein>
<dbReference type="Proteomes" id="UP000029917">
    <property type="component" value="Unassembled WGS sequence"/>
</dbReference>
<comment type="caution">
    <text evidence="2">The sequence shown here is derived from an EMBL/GenBank/DDBJ whole genome shotgun (WGS) entry which is preliminary data.</text>
</comment>
<sequence length="76" mass="7942">MNSDRRTDRPGQGRDARLGAALRANLARRKAQARGRAAGSPEETGAAIDDDTGMTDKPQAGRQPPDPAPSGEASED</sequence>
<gene>
    <name evidence="2" type="ORF">IC63_06730</name>
</gene>
<evidence type="ECO:0000313" key="2">
    <source>
        <dbReference type="EMBL" id="KGJ07898.1"/>
    </source>
</evidence>
<keyword evidence="3" id="KW-1185">Reference proteome</keyword>
<reference evidence="2 3" key="2">
    <citation type="submission" date="2014-10" db="EMBL/GenBank/DDBJ databases">
        <title>Paracoccus sanguinis sp. nov., isolated from clinical specimens of New York State patients.</title>
        <authorList>
            <person name="Mingle L.A."/>
            <person name="Cole J.A."/>
            <person name="Lapierre P."/>
            <person name="Musser K.A."/>
        </authorList>
    </citation>
    <scope>NUCLEOTIDE SEQUENCE [LARGE SCALE GENOMIC DNA]</scope>
    <source>
        <strain evidence="2 3">HAMBI 3106</strain>
    </source>
</reference>
<evidence type="ECO:0000256" key="1">
    <source>
        <dbReference type="SAM" id="MobiDB-lite"/>
    </source>
</evidence>
<organism evidence="2 3">
    <name type="scientific">Paracoccus sphaerophysae</name>
    <dbReference type="NCBI Taxonomy" id="690417"/>
    <lineage>
        <taxon>Bacteria</taxon>
        <taxon>Pseudomonadati</taxon>
        <taxon>Pseudomonadota</taxon>
        <taxon>Alphaproteobacteria</taxon>
        <taxon>Rhodobacterales</taxon>
        <taxon>Paracoccaceae</taxon>
        <taxon>Paracoccus</taxon>
    </lineage>
</organism>
<feature type="region of interest" description="Disordered" evidence="1">
    <location>
        <begin position="1"/>
        <end position="20"/>
    </location>
</feature>
<evidence type="ECO:0000313" key="3">
    <source>
        <dbReference type="Proteomes" id="UP000029917"/>
    </source>
</evidence>
<name>A0A099FCE1_9RHOB</name>